<proteinExistence type="predicted"/>
<feature type="region of interest" description="Disordered" evidence="1">
    <location>
        <begin position="1"/>
        <end position="23"/>
    </location>
</feature>
<dbReference type="OrthoDB" id="5361973at2759"/>
<feature type="compositionally biased region" description="Polar residues" evidence="1">
    <location>
        <begin position="8"/>
        <end position="21"/>
    </location>
</feature>
<dbReference type="Proteomes" id="UP000244722">
    <property type="component" value="Unassembled WGS sequence"/>
</dbReference>
<reference evidence="2 3" key="1">
    <citation type="submission" date="2017-04" db="EMBL/GenBank/DDBJ databases">
        <title>Draft genome sequence of Tuber borchii Vittad., a whitish edible truffle.</title>
        <authorList>
            <consortium name="DOE Joint Genome Institute"/>
            <person name="Murat C."/>
            <person name="Kuo A."/>
            <person name="Barry K.W."/>
            <person name="Clum A."/>
            <person name="Dockter R.B."/>
            <person name="Fauchery L."/>
            <person name="Iotti M."/>
            <person name="Kohler A."/>
            <person name="Labutti K."/>
            <person name="Lindquist E.A."/>
            <person name="Lipzen A."/>
            <person name="Ohm R.A."/>
            <person name="Wang M."/>
            <person name="Grigoriev I.V."/>
            <person name="Zambonelli A."/>
            <person name="Martin F.M."/>
        </authorList>
    </citation>
    <scope>NUCLEOTIDE SEQUENCE [LARGE SCALE GENOMIC DNA]</scope>
    <source>
        <strain evidence="2 3">Tbo3840</strain>
    </source>
</reference>
<evidence type="ECO:0000313" key="3">
    <source>
        <dbReference type="Proteomes" id="UP000244722"/>
    </source>
</evidence>
<protein>
    <recommendedName>
        <fullName evidence="4">F-box domain-containing protein</fullName>
    </recommendedName>
</protein>
<evidence type="ECO:0000256" key="1">
    <source>
        <dbReference type="SAM" id="MobiDB-lite"/>
    </source>
</evidence>
<dbReference type="EMBL" id="NESQ01000138">
    <property type="protein sequence ID" value="PUU77835.1"/>
    <property type="molecule type" value="Genomic_DNA"/>
</dbReference>
<gene>
    <name evidence="2" type="ORF">B9Z19DRAFT_1065517</name>
</gene>
<sequence length="772" mass="86359">MGDMVLTKSFNRLSPGNQESVAPQPFFDPVPTEHSLDSNQGFGCLTVSCRSQMFSSAVSKALSHLGRKRSTPHLSQFVQTPFPPMHPVSSPLFVSGKPAQETSEQNLEAPSGAPRLPELHFSSDPLMEQGPTPPGSMGKASLVDIKCKSNVPPIPSEWLWSHRSKTSSRHTLREEALNLGNKLLRAPDSSQSISGRVPAFVTLDGEMVQNDQTGNDVNTQCNLHGDIPKVKIYGVNGQLETKESMFLHSGHPLRVTLLDFPDGVWKNLASVTEPWDLSRLSRCSKALQKAIDPHLYAEINLCTNQPHGFSYAYLSELLDSLTQRGNRTKIRRYVKYFRVTAGWEENSIKLYDGVEPLTTNDIRDADGEQVLDPEMVVELIKEEGLEEDGGIKEVNYLLAGFLKYALGLETFILDTAIPLRNGLIASIAAVSTIKRVEINIAQPTRTRRNVDNWKALEKSPVGKYRPNISLFSELSLFHLRLTNLPTRGGPWYVGLWKLIEGLTTLRVLQVELPVINRARYPGAFDEEGWLISLAGTFGPKMPPIWGGHTSCIHTLTLSGFIVDAALIKNIKSLSLVGCMRMKSEFRPEWTNLEYFRATGWAFIDLAMKSTGRTTRELHFTTIAGEGSPSPTVELTKKIFLEHYPTLRNLRKLTLKPQWHLAPRQMTYLLRHGNYLTHLGLWVPEEVWELFIRYVPSMHCIQKIHILNEGINRIGAMVSRLIALNRVHQGTVIAIGKCAWRITLVSDLFDNWKWGLERIGGGLDEVLGKGLGD</sequence>
<evidence type="ECO:0008006" key="4">
    <source>
        <dbReference type="Google" id="ProtNLM"/>
    </source>
</evidence>
<name>A0A2T6ZQR9_TUBBO</name>
<feature type="region of interest" description="Disordered" evidence="1">
    <location>
        <begin position="88"/>
        <end position="115"/>
    </location>
</feature>
<accession>A0A2T6ZQR9</accession>
<comment type="caution">
    <text evidence="2">The sequence shown here is derived from an EMBL/GenBank/DDBJ whole genome shotgun (WGS) entry which is preliminary data.</text>
</comment>
<organism evidence="2 3">
    <name type="scientific">Tuber borchii</name>
    <name type="common">White truffle</name>
    <dbReference type="NCBI Taxonomy" id="42251"/>
    <lineage>
        <taxon>Eukaryota</taxon>
        <taxon>Fungi</taxon>
        <taxon>Dikarya</taxon>
        <taxon>Ascomycota</taxon>
        <taxon>Pezizomycotina</taxon>
        <taxon>Pezizomycetes</taxon>
        <taxon>Pezizales</taxon>
        <taxon>Tuberaceae</taxon>
        <taxon>Tuber</taxon>
    </lineage>
</organism>
<evidence type="ECO:0000313" key="2">
    <source>
        <dbReference type="EMBL" id="PUU77835.1"/>
    </source>
</evidence>
<dbReference type="AlphaFoldDB" id="A0A2T6ZQR9"/>
<keyword evidence="3" id="KW-1185">Reference proteome</keyword>